<keyword evidence="7" id="KW-1015">Disulfide bond</keyword>
<evidence type="ECO:0000256" key="1">
    <source>
        <dbReference type="ARBA" id="ARBA00004656"/>
    </source>
</evidence>
<dbReference type="FunFam" id="3.20.20.80:FF:000072">
    <property type="entry name" value="lysosomal alpha-glucosidase isoform X2"/>
    <property type="match status" value="1"/>
</dbReference>
<comment type="subcellular location">
    <subcellularLocation>
        <location evidence="1">Lysosome membrane</location>
    </subcellularLocation>
</comment>
<dbReference type="InterPro" id="IPR000322">
    <property type="entry name" value="Glyco_hydro_31_TIM"/>
</dbReference>
<evidence type="ECO:0000259" key="16">
    <source>
        <dbReference type="PROSITE" id="PS51448"/>
    </source>
</evidence>
<dbReference type="Pfam" id="PF01055">
    <property type="entry name" value="Glyco_hydro_31_2nd"/>
    <property type="match status" value="1"/>
</dbReference>
<dbReference type="PROSITE" id="PS00129">
    <property type="entry name" value="GLYCOSYL_HYDROL_F31_1"/>
    <property type="match status" value="1"/>
</dbReference>
<dbReference type="Pfam" id="PF00088">
    <property type="entry name" value="Trefoil"/>
    <property type="match status" value="1"/>
</dbReference>
<dbReference type="Gene3D" id="4.10.110.10">
    <property type="entry name" value="Spasmolytic Protein, domain 1"/>
    <property type="match status" value="1"/>
</dbReference>
<accession>A0AAR2J447</accession>
<dbReference type="PROSITE" id="PS00707">
    <property type="entry name" value="GLYCOSYL_HYDROL_F31_2"/>
    <property type="match status" value="1"/>
</dbReference>
<evidence type="ECO:0000256" key="14">
    <source>
        <dbReference type="RuleBase" id="RU361185"/>
    </source>
</evidence>
<evidence type="ECO:0000256" key="5">
    <source>
        <dbReference type="ARBA" id="ARBA00022801"/>
    </source>
</evidence>
<dbReference type="Pfam" id="PF13802">
    <property type="entry name" value="Gal_mutarotas_2"/>
    <property type="match status" value="1"/>
</dbReference>
<evidence type="ECO:0000256" key="7">
    <source>
        <dbReference type="ARBA" id="ARBA00023157"/>
    </source>
</evidence>
<keyword evidence="8" id="KW-0325">Glycoprotein</keyword>
<evidence type="ECO:0000256" key="2">
    <source>
        <dbReference type="ARBA" id="ARBA00007806"/>
    </source>
</evidence>
<evidence type="ECO:0000256" key="15">
    <source>
        <dbReference type="SAM" id="Phobius"/>
    </source>
</evidence>
<sequence>MALNWCGVPHHILLTFLILTLSSWLFISLLYDHKQTTVRVTSEPQLRTKYGADVPVVRDYFQFRVENTSDYARTDQLPTGKSCSVAVERRFDCGRDRSLTRAACEKRGCCYVPLPWTAFGGPPWCFYPVSYPGYRMGALISTPRGQEANLTRSTPSYLPRDISTLTLEVMAEEAGRLHLTLKDPFHARYEVPFAAVPPSAPTDTQALLYDVEFQPDPFGFVVRRRSNGRVLMNTTVAPLLFADQYLQLSTTLASSVVSGFGEHYTGLTLDLNWTSVTLWNRDMAPHSDANLYGSHPFCLVQEGDGQAHGIFLLSSNAMEVALQPGPALTWVTTGGILDLYIFLGPDPQSVVRQYHRVIGYPMMPPYWSLGFHLCRWGYASTNATRAVVQKMHEANFPLDVQWNDLDYADKRRVFTFDPQRFGDLPEMVKEFHQQGMKYVLILDPGISSTSPPGTYKPFDEGERRGVFIRNLTGQTLIGKVWPGPTAFPDFTKPDTVSWWEECIRDFYAKVPLDGLWIDMNEPANFVQGSVHGCPDNDLENPPYVPDMIGGHLNSGTLCMSSQQTLSSHYNLHNLYGLTEAMATYSALVKVRASRPFVLSRSSFPGLGRFSGHWTGDVRSDWEQLRYTIPAVLLFSLYGVPLVGADICGFEGDTSEELCVRWTQLGAFYPFMRNHNDRANAPQEPYVFGQQAQAAMRSVMTLRYSLLPFLYTLFHQAHSSASTVARPLFLEFPSDPNCQTIDKQFLWGSSLLISPVLEEGAVELAAYLPPGTWYSLYNGQPYNSKGQYLLLSAPLDTINVHVREGHIIPQQVPGLTTAASRRNPFLLTVALSSEGWARGELFWDDGDSLDTIERGDYSFIFFLAGQSQLVSEPLKVNGALDGLVLGEVRVFGVPTPPTGVWVNGTKVQDYSYRSDTKVLMVSNLALLMSETFTMQWSS</sequence>
<dbReference type="CDD" id="cd06602">
    <property type="entry name" value="GH31_MGAM_SI_GAA"/>
    <property type="match status" value="1"/>
</dbReference>
<feature type="transmembrane region" description="Helical" evidence="15">
    <location>
        <begin position="12"/>
        <end position="31"/>
    </location>
</feature>
<dbReference type="RefSeq" id="XP_037400789.1">
    <property type="nucleotide sequence ID" value="XM_037544892.1"/>
</dbReference>
<comment type="similarity">
    <text evidence="2 14">Belongs to the glycosyl hydrolase 31 family.</text>
</comment>
<dbReference type="InterPro" id="IPR013780">
    <property type="entry name" value="Glyco_hydro_b"/>
</dbReference>
<dbReference type="FunFam" id="2.60.40.1180:FF:000044">
    <property type="entry name" value="Alpha-glucosidase 1"/>
    <property type="match status" value="1"/>
</dbReference>
<dbReference type="GO" id="GO:0030246">
    <property type="term" value="F:carbohydrate binding"/>
    <property type="evidence" value="ECO:0007669"/>
    <property type="project" value="InterPro"/>
</dbReference>
<proteinExistence type="inferred from homology"/>
<dbReference type="InterPro" id="IPR000519">
    <property type="entry name" value="P_trefoil_dom"/>
</dbReference>
<evidence type="ECO:0000256" key="11">
    <source>
        <dbReference type="ARBA" id="ARBA00041572"/>
    </source>
</evidence>
<keyword evidence="18" id="KW-1185">Reference proteome</keyword>
<dbReference type="InterPro" id="IPR025887">
    <property type="entry name" value="Glyco_hydro_31_N_dom"/>
</dbReference>
<dbReference type="Gene3D" id="2.60.40.1180">
    <property type="entry name" value="Golgi alpha-mannosidase II"/>
    <property type="match status" value="2"/>
</dbReference>
<dbReference type="GO" id="GO:0005980">
    <property type="term" value="P:glycogen catabolic process"/>
    <property type="evidence" value="ECO:0007669"/>
    <property type="project" value="TreeGrafter"/>
</dbReference>
<dbReference type="Proteomes" id="UP001501920">
    <property type="component" value="Chromosome 14"/>
</dbReference>
<dbReference type="SUPFAM" id="SSF51011">
    <property type="entry name" value="Glycosyl hydrolase domain"/>
    <property type="match status" value="1"/>
</dbReference>
<gene>
    <name evidence="17" type="primary">GAA</name>
</gene>
<dbReference type="SUPFAM" id="SSF51445">
    <property type="entry name" value="(Trans)glycosidases"/>
    <property type="match status" value="1"/>
</dbReference>
<name>A0AAR2J447_PYGNA</name>
<comment type="caution">
    <text evidence="13">Lacks conserved residue(s) required for the propagation of feature annotation.</text>
</comment>
<dbReference type="Gene3D" id="3.20.20.80">
    <property type="entry name" value="Glycosidases"/>
    <property type="match status" value="1"/>
</dbReference>
<dbReference type="PANTHER" id="PTHR22762">
    <property type="entry name" value="ALPHA-GLUCOSIDASE"/>
    <property type="match status" value="1"/>
</dbReference>
<dbReference type="InterPro" id="IPR030458">
    <property type="entry name" value="Glyco_hydro_31_AS"/>
</dbReference>
<evidence type="ECO:0000256" key="3">
    <source>
        <dbReference type="ARBA" id="ARBA00019338"/>
    </source>
</evidence>
<reference evidence="17" key="3">
    <citation type="submission" date="2025-09" db="UniProtKB">
        <authorList>
            <consortium name="Ensembl"/>
        </authorList>
    </citation>
    <scope>IDENTIFICATION</scope>
</reference>
<evidence type="ECO:0000256" key="12">
    <source>
        <dbReference type="ARBA" id="ARBA00045686"/>
    </source>
</evidence>
<evidence type="ECO:0000256" key="10">
    <source>
        <dbReference type="ARBA" id="ARBA00023295"/>
    </source>
</evidence>
<dbReference type="GeneID" id="108432164"/>
<dbReference type="Pfam" id="PF21365">
    <property type="entry name" value="Glyco_hydro_31_3rd"/>
    <property type="match status" value="1"/>
</dbReference>
<dbReference type="FunFam" id="2.60.40.1180:FF:000005">
    <property type="entry name" value="Maltase-glucoamylase, intestinal"/>
    <property type="match status" value="1"/>
</dbReference>
<dbReference type="SUPFAM" id="SSF74650">
    <property type="entry name" value="Galactose mutarotase-like"/>
    <property type="match status" value="1"/>
</dbReference>
<evidence type="ECO:0000313" key="18">
    <source>
        <dbReference type="Proteomes" id="UP001501920"/>
    </source>
</evidence>
<evidence type="ECO:0000256" key="9">
    <source>
        <dbReference type="ARBA" id="ARBA00023228"/>
    </source>
</evidence>
<dbReference type="FunFam" id="2.60.40.1760:FF:000001">
    <property type="entry name" value="Maltase-glucoamylase, intestinal"/>
    <property type="match status" value="1"/>
</dbReference>
<dbReference type="Gene3D" id="2.60.40.1760">
    <property type="entry name" value="glycosyl hydrolase (family 31)"/>
    <property type="match status" value="1"/>
</dbReference>
<evidence type="ECO:0000256" key="13">
    <source>
        <dbReference type="PROSITE-ProRule" id="PRU00779"/>
    </source>
</evidence>
<dbReference type="GeneTree" id="ENSGT00940000159355"/>
<dbReference type="InterPro" id="IPR017853">
    <property type="entry name" value="GH"/>
</dbReference>
<keyword evidence="6 15" id="KW-0472">Membrane</keyword>
<dbReference type="CDD" id="cd00111">
    <property type="entry name" value="Trefoil"/>
    <property type="match status" value="1"/>
</dbReference>
<dbReference type="GO" id="GO:0007040">
    <property type="term" value="P:lysosome organization"/>
    <property type="evidence" value="ECO:0007669"/>
    <property type="project" value="TreeGrafter"/>
</dbReference>
<keyword evidence="15" id="KW-1133">Transmembrane helix</keyword>
<organism evidence="17 18">
    <name type="scientific">Pygocentrus nattereri</name>
    <name type="common">Red-bellied piranha</name>
    <dbReference type="NCBI Taxonomy" id="42514"/>
    <lineage>
        <taxon>Eukaryota</taxon>
        <taxon>Metazoa</taxon>
        <taxon>Chordata</taxon>
        <taxon>Craniata</taxon>
        <taxon>Vertebrata</taxon>
        <taxon>Euteleostomi</taxon>
        <taxon>Actinopterygii</taxon>
        <taxon>Neopterygii</taxon>
        <taxon>Teleostei</taxon>
        <taxon>Ostariophysi</taxon>
        <taxon>Characiformes</taxon>
        <taxon>Characoidei</taxon>
        <taxon>Pygocentrus</taxon>
    </lineage>
</organism>
<evidence type="ECO:0000256" key="8">
    <source>
        <dbReference type="ARBA" id="ARBA00023180"/>
    </source>
</evidence>
<keyword evidence="15" id="KW-0812">Transmembrane</keyword>
<dbReference type="AlphaFoldDB" id="A0AAR2J447"/>
<dbReference type="GO" id="GO:0004558">
    <property type="term" value="F:alpha-1,4-glucosidase activity"/>
    <property type="evidence" value="ECO:0007669"/>
    <property type="project" value="TreeGrafter"/>
</dbReference>
<dbReference type="SMART" id="SM00018">
    <property type="entry name" value="PD"/>
    <property type="match status" value="1"/>
</dbReference>
<keyword evidence="9" id="KW-0458">Lysosome</keyword>
<dbReference type="Ensembl" id="ENSPNAT00000083191.1">
    <property type="protein sequence ID" value="ENSPNAP00000045112.1"/>
    <property type="gene ID" value="ENSPNAG00000024556.2"/>
</dbReference>
<evidence type="ECO:0000256" key="6">
    <source>
        <dbReference type="ARBA" id="ARBA00023136"/>
    </source>
</evidence>
<dbReference type="InterPro" id="IPR030459">
    <property type="entry name" value="Glyco_hydro_31_CS"/>
</dbReference>
<dbReference type="CDD" id="cd14752">
    <property type="entry name" value="GH31_N"/>
    <property type="match status" value="1"/>
</dbReference>
<evidence type="ECO:0000313" key="17">
    <source>
        <dbReference type="Ensembl" id="ENSPNAP00000045112.1"/>
    </source>
</evidence>
<dbReference type="InterPro" id="IPR048395">
    <property type="entry name" value="Glyco_hydro_31_C"/>
</dbReference>
<dbReference type="InterPro" id="IPR011013">
    <property type="entry name" value="Gal_mutarotase_sf_dom"/>
</dbReference>
<reference evidence="17 18" key="1">
    <citation type="submission" date="2020-10" db="EMBL/GenBank/DDBJ databases">
        <title>Pygocentrus nattereri (red-bellied piranha) genome, fPygNat1, primary haplotype.</title>
        <authorList>
            <person name="Myers G."/>
            <person name="Meyer A."/>
            <person name="Karagic N."/>
            <person name="Pippel M."/>
            <person name="Winkler S."/>
            <person name="Tracey A."/>
            <person name="Wood J."/>
            <person name="Formenti G."/>
            <person name="Howe K."/>
            <person name="Fedrigo O."/>
            <person name="Jarvis E.D."/>
        </authorList>
    </citation>
    <scope>NUCLEOTIDE SEQUENCE [LARGE SCALE GENOMIC DNA]</scope>
</reference>
<dbReference type="PANTHER" id="PTHR22762:SF92">
    <property type="entry name" value="LYSOSOMAL ALPHA-GLUCOSIDASE"/>
    <property type="match status" value="1"/>
</dbReference>
<keyword evidence="4" id="KW-0732">Signal</keyword>
<dbReference type="GO" id="GO:0005765">
    <property type="term" value="C:lysosomal membrane"/>
    <property type="evidence" value="ECO:0007669"/>
    <property type="project" value="UniProtKB-SubCell"/>
</dbReference>
<keyword evidence="10 14" id="KW-0326">Glycosidase</keyword>
<protein>
    <recommendedName>
        <fullName evidence="3">Lysosomal alpha-glucosidase</fullName>
    </recommendedName>
    <alternativeName>
        <fullName evidence="11">Acid maltase</fullName>
    </alternativeName>
</protein>
<comment type="function">
    <text evidence="12">Essential for the degradation of glycogen in lysosomes. Has highest activity on alpha-1,4-linked glycosidic linkages, but can also hydrolyze alpha-1,6-linked glucans.</text>
</comment>
<keyword evidence="5 14" id="KW-0378">Hydrolase</keyword>
<reference evidence="17" key="2">
    <citation type="submission" date="2025-08" db="UniProtKB">
        <authorList>
            <consortium name="Ensembl"/>
        </authorList>
    </citation>
    <scope>IDENTIFICATION</scope>
</reference>
<dbReference type="PROSITE" id="PS51448">
    <property type="entry name" value="P_TREFOIL_2"/>
    <property type="match status" value="1"/>
</dbReference>
<dbReference type="InterPro" id="IPR044913">
    <property type="entry name" value="P_trefoil_dom_sf"/>
</dbReference>
<evidence type="ECO:0000256" key="4">
    <source>
        <dbReference type="ARBA" id="ARBA00022729"/>
    </source>
</evidence>
<feature type="domain" description="P-type" evidence="16">
    <location>
        <begin position="81"/>
        <end position="129"/>
    </location>
</feature>